<protein>
    <submittedName>
        <fullName evidence="2">Uncharacterized protein</fullName>
    </submittedName>
</protein>
<evidence type="ECO:0000313" key="2">
    <source>
        <dbReference type="EMBL" id="KAK3769077.1"/>
    </source>
</evidence>
<reference evidence="2" key="1">
    <citation type="journal article" date="2023" name="G3 (Bethesda)">
        <title>A reference genome for the long-term kleptoplast-retaining sea slug Elysia crispata morphotype clarki.</title>
        <authorList>
            <person name="Eastman K.E."/>
            <person name="Pendleton A.L."/>
            <person name="Shaikh M.A."/>
            <person name="Suttiyut T."/>
            <person name="Ogas R."/>
            <person name="Tomko P."/>
            <person name="Gavelis G."/>
            <person name="Widhalm J.R."/>
            <person name="Wisecaver J.H."/>
        </authorList>
    </citation>
    <scope>NUCLEOTIDE SEQUENCE</scope>
    <source>
        <strain evidence="2">ECLA1</strain>
    </source>
</reference>
<dbReference type="Proteomes" id="UP001283361">
    <property type="component" value="Unassembled WGS sequence"/>
</dbReference>
<gene>
    <name evidence="2" type="ORF">RRG08_032068</name>
</gene>
<dbReference type="AlphaFoldDB" id="A0AAE0ZIM7"/>
<feature type="region of interest" description="Disordered" evidence="1">
    <location>
        <begin position="73"/>
        <end position="124"/>
    </location>
</feature>
<organism evidence="2 3">
    <name type="scientific">Elysia crispata</name>
    <name type="common">lettuce slug</name>
    <dbReference type="NCBI Taxonomy" id="231223"/>
    <lineage>
        <taxon>Eukaryota</taxon>
        <taxon>Metazoa</taxon>
        <taxon>Spiralia</taxon>
        <taxon>Lophotrochozoa</taxon>
        <taxon>Mollusca</taxon>
        <taxon>Gastropoda</taxon>
        <taxon>Heterobranchia</taxon>
        <taxon>Euthyneura</taxon>
        <taxon>Panpulmonata</taxon>
        <taxon>Sacoglossa</taxon>
        <taxon>Placobranchoidea</taxon>
        <taxon>Plakobranchidae</taxon>
        <taxon>Elysia</taxon>
    </lineage>
</organism>
<evidence type="ECO:0000313" key="3">
    <source>
        <dbReference type="Proteomes" id="UP001283361"/>
    </source>
</evidence>
<accession>A0AAE0ZIM7</accession>
<keyword evidence="3" id="KW-1185">Reference proteome</keyword>
<comment type="caution">
    <text evidence="2">The sequence shown here is derived from an EMBL/GenBank/DDBJ whole genome shotgun (WGS) entry which is preliminary data.</text>
</comment>
<name>A0AAE0ZIM7_9GAST</name>
<proteinExistence type="predicted"/>
<feature type="compositionally biased region" description="Basic and acidic residues" evidence="1">
    <location>
        <begin position="79"/>
        <end position="99"/>
    </location>
</feature>
<sequence length="124" mass="13757">MDMPQPESSVRALVFKERILTATRKVARDSMNRAAAQLKAAEGGNVTVSCDGSWHRQGFRVRSEFWMSPKIGISQVGEQQDKSSSEADEERNKPKRAETTKSVGEEGGEASYQAEDFYSKPLSN</sequence>
<evidence type="ECO:0000256" key="1">
    <source>
        <dbReference type="SAM" id="MobiDB-lite"/>
    </source>
</evidence>
<dbReference type="EMBL" id="JAWDGP010003976">
    <property type="protein sequence ID" value="KAK3769077.1"/>
    <property type="molecule type" value="Genomic_DNA"/>
</dbReference>